<dbReference type="SUPFAM" id="SSF46992">
    <property type="entry name" value="Ribosomal protein S20"/>
    <property type="match status" value="1"/>
</dbReference>
<name>A0AAW1QG72_9CHLO</name>
<evidence type="ECO:0000256" key="1">
    <source>
        <dbReference type="ARBA" id="ARBA00007634"/>
    </source>
</evidence>
<dbReference type="GO" id="GO:0006412">
    <property type="term" value="P:translation"/>
    <property type="evidence" value="ECO:0007669"/>
    <property type="project" value="InterPro"/>
</dbReference>
<dbReference type="GO" id="GO:0070181">
    <property type="term" value="F:small ribosomal subunit rRNA binding"/>
    <property type="evidence" value="ECO:0007669"/>
    <property type="project" value="TreeGrafter"/>
</dbReference>
<feature type="region of interest" description="Disordered" evidence="6">
    <location>
        <begin position="1"/>
        <end position="30"/>
    </location>
</feature>
<dbReference type="EMBL" id="JALJOR010000003">
    <property type="protein sequence ID" value="KAK9820456.1"/>
    <property type="molecule type" value="Genomic_DNA"/>
</dbReference>
<evidence type="ECO:0000313" key="7">
    <source>
        <dbReference type="EMBL" id="KAK9820456.1"/>
    </source>
</evidence>
<evidence type="ECO:0000256" key="6">
    <source>
        <dbReference type="SAM" id="MobiDB-lite"/>
    </source>
</evidence>
<dbReference type="Pfam" id="PF01649">
    <property type="entry name" value="Ribosomal_S20p"/>
    <property type="match status" value="1"/>
</dbReference>
<keyword evidence="4" id="KW-0689">Ribosomal protein</keyword>
<accession>A0AAW1QG72</accession>
<comment type="caution">
    <text evidence="7">The sequence shown here is derived from an EMBL/GenBank/DDBJ whole genome shotgun (WGS) entry which is preliminary data.</text>
</comment>
<dbReference type="PANTHER" id="PTHR33398">
    <property type="entry name" value="30S RIBOSOMAL PROTEIN S20"/>
    <property type="match status" value="1"/>
</dbReference>
<dbReference type="InterPro" id="IPR036510">
    <property type="entry name" value="Ribosomal_bS20_sf"/>
</dbReference>
<evidence type="ECO:0000256" key="4">
    <source>
        <dbReference type="ARBA" id="ARBA00022980"/>
    </source>
</evidence>
<comment type="similarity">
    <text evidence="1">Belongs to the bacterial ribosomal protein bS20 family.</text>
</comment>
<evidence type="ECO:0000256" key="2">
    <source>
        <dbReference type="ARBA" id="ARBA00022730"/>
    </source>
</evidence>
<dbReference type="AlphaFoldDB" id="A0AAW1QG72"/>
<dbReference type="InterPro" id="IPR002583">
    <property type="entry name" value="Ribosomal_bS20"/>
</dbReference>
<dbReference type="Gene3D" id="1.20.58.110">
    <property type="entry name" value="Ribosomal protein S20"/>
    <property type="match status" value="1"/>
</dbReference>
<dbReference type="GO" id="GO:0015935">
    <property type="term" value="C:small ribosomal subunit"/>
    <property type="evidence" value="ECO:0007669"/>
    <property type="project" value="TreeGrafter"/>
</dbReference>
<proteinExistence type="inferred from homology"/>
<dbReference type="PANTHER" id="PTHR33398:SF1">
    <property type="entry name" value="SMALL RIBOSOMAL SUBUNIT PROTEIN BS20C"/>
    <property type="match status" value="1"/>
</dbReference>
<keyword evidence="8" id="KW-1185">Reference proteome</keyword>
<gene>
    <name evidence="7" type="ORF">WJX72_010566</name>
</gene>
<dbReference type="HAMAP" id="MF_00500">
    <property type="entry name" value="Ribosomal_bS20"/>
    <property type="match status" value="1"/>
</dbReference>
<evidence type="ECO:0000313" key="8">
    <source>
        <dbReference type="Proteomes" id="UP001489004"/>
    </source>
</evidence>
<dbReference type="GO" id="GO:0003735">
    <property type="term" value="F:structural constituent of ribosome"/>
    <property type="evidence" value="ECO:0007669"/>
    <property type="project" value="InterPro"/>
</dbReference>
<dbReference type="NCBIfam" id="TIGR00029">
    <property type="entry name" value="S20"/>
    <property type="match status" value="1"/>
</dbReference>
<protein>
    <recommendedName>
        <fullName evidence="9">30S ribosomal protein S20, chloroplastic</fullName>
    </recommendedName>
</protein>
<keyword evidence="5" id="KW-0687">Ribonucleoprotein</keyword>
<feature type="compositionally biased region" description="Low complexity" evidence="6">
    <location>
        <begin position="18"/>
        <end position="28"/>
    </location>
</feature>
<organism evidence="7 8">
    <name type="scientific">[Myrmecia] bisecta</name>
    <dbReference type="NCBI Taxonomy" id="41462"/>
    <lineage>
        <taxon>Eukaryota</taxon>
        <taxon>Viridiplantae</taxon>
        <taxon>Chlorophyta</taxon>
        <taxon>core chlorophytes</taxon>
        <taxon>Trebouxiophyceae</taxon>
        <taxon>Trebouxiales</taxon>
        <taxon>Trebouxiaceae</taxon>
        <taxon>Myrmecia</taxon>
    </lineage>
</organism>
<keyword evidence="2" id="KW-0699">rRNA-binding</keyword>
<sequence>MSRLSLGSSAPFSRTGPSASLASTSSLSGQRLAVTSQQRCAATRSPLLVEAKQNAKQRIRLSEKARVYNKAHKSAISTRMKKVFKAVEGLSVELPKAEDELKPLEKLISEAYQEIDKAVVKGVLHKNTGARRKSRLAVAKRKLLTEAGLYSAA</sequence>
<keyword evidence="3" id="KW-0694">RNA-binding</keyword>
<evidence type="ECO:0000256" key="5">
    <source>
        <dbReference type="ARBA" id="ARBA00023274"/>
    </source>
</evidence>
<feature type="compositionally biased region" description="Polar residues" evidence="6">
    <location>
        <begin position="1"/>
        <end position="17"/>
    </location>
</feature>
<evidence type="ECO:0000256" key="3">
    <source>
        <dbReference type="ARBA" id="ARBA00022884"/>
    </source>
</evidence>
<reference evidence="7 8" key="1">
    <citation type="journal article" date="2024" name="Nat. Commun.">
        <title>Phylogenomics reveals the evolutionary origins of lichenization in chlorophyte algae.</title>
        <authorList>
            <person name="Puginier C."/>
            <person name="Libourel C."/>
            <person name="Otte J."/>
            <person name="Skaloud P."/>
            <person name="Haon M."/>
            <person name="Grisel S."/>
            <person name="Petersen M."/>
            <person name="Berrin J.G."/>
            <person name="Delaux P.M."/>
            <person name="Dal Grande F."/>
            <person name="Keller J."/>
        </authorList>
    </citation>
    <scope>NUCLEOTIDE SEQUENCE [LARGE SCALE GENOMIC DNA]</scope>
    <source>
        <strain evidence="7 8">SAG 2043</strain>
    </source>
</reference>
<evidence type="ECO:0008006" key="9">
    <source>
        <dbReference type="Google" id="ProtNLM"/>
    </source>
</evidence>
<dbReference type="Proteomes" id="UP001489004">
    <property type="component" value="Unassembled WGS sequence"/>
</dbReference>